<name>A0A7C5ST23_9DEIN</name>
<dbReference type="EMBL" id="DRNZ01000195">
    <property type="protein sequence ID" value="HHO58141.1"/>
    <property type="molecule type" value="Genomic_DNA"/>
</dbReference>
<protein>
    <submittedName>
        <fullName evidence="1">Dehydrogenase</fullName>
    </submittedName>
</protein>
<gene>
    <name evidence="1" type="ORF">ENJ85_03110</name>
</gene>
<sequence length="85" mass="9062">VDPAVKEVPGVRVIPGGVVRLPGEAEVNLDLRFGGPDLVPACLAETMILAAEEAWERKSLGGQTKSENIQFFVDKAAELGFEVVD</sequence>
<proteinExistence type="predicted"/>
<dbReference type="AlphaFoldDB" id="A0A7C5ST23"/>
<reference evidence="1" key="1">
    <citation type="journal article" date="2020" name="mSystems">
        <title>Genome- and Community-Level Interaction Insights into Carbon Utilization and Element Cycling Functions of Hydrothermarchaeota in Hydrothermal Sediment.</title>
        <authorList>
            <person name="Zhou Z."/>
            <person name="Liu Y."/>
            <person name="Xu W."/>
            <person name="Pan J."/>
            <person name="Luo Z.H."/>
            <person name="Li M."/>
        </authorList>
    </citation>
    <scope>NUCLEOTIDE SEQUENCE [LARGE SCALE GENOMIC DNA]</scope>
    <source>
        <strain evidence="1">HyVt-523</strain>
    </source>
</reference>
<feature type="non-terminal residue" evidence="1">
    <location>
        <position position="1"/>
    </location>
</feature>
<comment type="caution">
    <text evidence="1">The sequence shown here is derived from an EMBL/GenBank/DDBJ whole genome shotgun (WGS) entry which is preliminary data.</text>
</comment>
<organism evidence="1">
    <name type="scientific">Oceanithermus profundus</name>
    <dbReference type="NCBI Taxonomy" id="187137"/>
    <lineage>
        <taxon>Bacteria</taxon>
        <taxon>Thermotogati</taxon>
        <taxon>Deinococcota</taxon>
        <taxon>Deinococci</taxon>
        <taxon>Thermales</taxon>
        <taxon>Thermaceae</taxon>
        <taxon>Oceanithermus</taxon>
    </lineage>
</organism>
<evidence type="ECO:0000313" key="1">
    <source>
        <dbReference type="EMBL" id="HHO58141.1"/>
    </source>
</evidence>
<dbReference type="Proteomes" id="UP000886105">
    <property type="component" value="Unassembled WGS sequence"/>
</dbReference>
<accession>A0A7C5ST23</accession>